<dbReference type="InterPro" id="IPR013805">
    <property type="entry name" value="GrpE_CC"/>
</dbReference>
<dbReference type="PANTHER" id="PTHR21237">
    <property type="entry name" value="GRPE PROTEIN"/>
    <property type="match status" value="1"/>
</dbReference>
<keyword evidence="2 3" id="KW-0143">Chaperone</keyword>
<gene>
    <name evidence="3 7" type="primary">grpE</name>
    <name evidence="7" type="ORF">GCM10007047_21560</name>
</gene>
<keyword evidence="8" id="KW-1185">Reference proteome</keyword>
<dbReference type="InterPro" id="IPR000740">
    <property type="entry name" value="GrpE"/>
</dbReference>
<protein>
    <recommendedName>
        <fullName evidence="3 4">Protein GrpE</fullName>
    </recommendedName>
    <alternativeName>
        <fullName evidence="3">HSP-70 cofactor</fullName>
    </alternativeName>
</protein>
<dbReference type="SUPFAM" id="SSF58014">
    <property type="entry name" value="Coiled-coil domain of nucleotide exchange factor GrpE"/>
    <property type="match status" value="1"/>
</dbReference>
<organism evidence="7 8">
    <name type="scientific">Cerasicoccus arenae</name>
    <dbReference type="NCBI Taxonomy" id="424488"/>
    <lineage>
        <taxon>Bacteria</taxon>
        <taxon>Pseudomonadati</taxon>
        <taxon>Verrucomicrobiota</taxon>
        <taxon>Opitutia</taxon>
        <taxon>Puniceicoccales</taxon>
        <taxon>Cerasicoccaceae</taxon>
        <taxon>Cerasicoccus</taxon>
    </lineage>
</organism>
<dbReference type="GO" id="GO:0051087">
    <property type="term" value="F:protein-folding chaperone binding"/>
    <property type="evidence" value="ECO:0007669"/>
    <property type="project" value="InterPro"/>
</dbReference>
<proteinExistence type="inferred from homology"/>
<dbReference type="Gene3D" id="3.90.20.20">
    <property type="match status" value="1"/>
</dbReference>
<sequence>MSSDTQKPIDEEPQPNPGAADADAAETGAEDGVSALLAQINQLQEDLAAQKDRTLRAVADLDNYRRRVSREKDDLRKNVESGVIEDLLPALDNFQMGLDHAAKASSAADVAKGFEFIVSQISQILEQRGLVQVMPKIGDEFDHHQHDAVGHEASDETPDHHILKVMRVGYQLHDRLLRPASVVVSSGPAKAGETAPES</sequence>
<dbReference type="Pfam" id="PF01025">
    <property type="entry name" value="GrpE"/>
    <property type="match status" value="1"/>
</dbReference>
<dbReference type="GO" id="GO:0000774">
    <property type="term" value="F:adenyl-nucleotide exchange factor activity"/>
    <property type="evidence" value="ECO:0007669"/>
    <property type="project" value="InterPro"/>
</dbReference>
<dbReference type="PRINTS" id="PR00773">
    <property type="entry name" value="GRPEPROTEIN"/>
</dbReference>
<dbReference type="GO" id="GO:0005737">
    <property type="term" value="C:cytoplasm"/>
    <property type="evidence" value="ECO:0007669"/>
    <property type="project" value="UniProtKB-SubCell"/>
</dbReference>
<dbReference type="GO" id="GO:0042803">
    <property type="term" value="F:protein homodimerization activity"/>
    <property type="evidence" value="ECO:0007669"/>
    <property type="project" value="InterPro"/>
</dbReference>
<dbReference type="GO" id="GO:0051082">
    <property type="term" value="F:unfolded protein binding"/>
    <property type="evidence" value="ECO:0007669"/>
    <property type="project" value="TreeGrafter"/>
</dbReference>
<reference evidence="7" key="2">
    <citation type="submission" date="2020-09" db="EMBL/GenBank/DDBJ databases">
        <authorList>
            <person name="Sun Q."/>
            <person name="Kim S."/>
        </authorList>
    </citation>
    <scope>NUCLEOTIDE SEQUENCE</scope>
    <source>
        <strain evidence="7">KCTC 12870</strain>
    </source>
</reference>
<dbReference type="Gene3D" id="2.30.22.10">
    <property type="entry name" value="Head domain of nucleotide exchange factor GrpE"/>
    <property type="match status" value="1"/>
</dbReference>
<dbReference type="SUPFAM" id="SSF51064">
    <property type="entry name" value="Head domain of nucleotide exchange factor GrpE"/>
    <property type="match status" value="1"/>
</dbReference>
<evidence type="ECO:0000256" key="2">
    <source>
        <dbReference type="ARBA" id="ARBA00023186"/>
    </source>
</evidence>
<comment type="function">
    <text evidence="3 4">Participates actively in the response to hyperosmotic and heat shock by preventing the aggregation of stress-denatured proteins, in association with DnaK and GrpE. It is the nucleotide exchange factor for DnaK and may function as a thermosensor. Unfolded proteins bind initially to DnaJ; upon interaction with the DnaJ-bound protein, DnaK hydrolyzes its bound ATP, resulting in the formation of a stable complex. GrpE releases ADP from DnaK; ATP binding to DnaK triggers the release of the substrate protein, thus completing the reaction cycle. Several rounds of ATP-dependent interactions between DnaJ, DnaK and GrpE are required for fully efficient folding.</text>
</comment>
<dbReference type="PROSITE" id="PS01071">
    <property type="entry name" value="GRPE"/>
    <property type="match status" value="1"/>
</dbReference>
<name>A0A8J3GF89_9BACT</name>
<comment type="subcellular location">
    <subcellularLocation>
        <location evidence="3">Cytoplasm</location>
    </subcellularLocation>
</comment>
<accession>A0A8J3GF89</accession>
<evidence type="ECO:0000256" key="1">
    <source>
        <dbReference type="ARBA" id="ARBA00009054"/>
    </source>
</evidence>
<feature type="compositionally biased region" description="Low complexity" evidence="6">
    <location>
        <begin position="18"/>
        <end position="31"/>
    </location>
</feature>
<dbReference type="RefSeq" id="WP_189514973.1">
    <property type="nucleotide sequence ID" value="NZ_BMXG01000012.1"/>
</dbReference>
<reference evidence="7" key="1">
    <citation type="journal article" date="2014" name="Int. J. Syst. Evol. Microbiol.">
        <title>Complete genome sequence of Corynebacterium casei LMG S-19264T (=DSM 44701T), isolated from a smear-ripened cheese.</title>
        <authorList>
            <consortium name="US DOE Joint Genome Institute (JGI-PGF)"/>
            <person name="Walter F."/>
            <person name="Albersmeier A."/>
            <person name="Kalinowski J."/>
            <person name="Ruckert C."/>
        </authorList>
    </citation>
    <scope>NUCLEOTIDE SEQUENCE</scope>
    <source>
        <strain evidence="7">KCTC 12870</strain>
    </source>
</reference>
<comment type="subunit">
    <text evidence="3">Homodimer.</text>
</comment>
<feature type="region of interest" description="Disordered" evidence="6">
    <location>
        <begin position="1"/>
        <end position="31"/>
    </location>
</feature>
<dbReference type="EMBL" id="BMXG01000012">
    <property type="protein sequence ID" value="GHC04480.1"/>
    <property type="molecule type" value="Genomic_DNA"/>
</dbReference>
<dbReference type="GO" id="GO:0006457">
    <property type="term" value="P:protein folding"/>
    <property type="evidence" value="ECO:0007669"/>
    <property type="project" value="InterPro"/>
</dbReference>
<dbReference type="InterPro" id="IPR009012">
    <property type="entry name" value="GrpE_head"/>
</dbReference>
<evidence type="ECO:0000256" key="5">
    <source>
        <dbReference type="RuleBase" id="RU004478"/>
    </source>
</evidence>
<dbReference type="CDD" id="cd00446">
    <property type="entry name" value="GrpE"/>
    <property type="match status" value="1"/>
</dbReference>
<evidence type="ECO:0000256" key="6">
    <source>
        <dbReference type="SAM" id="MobiDB-lite"/>
    </source>
</evidence>
<evidence type="ECO:0000256" key="3">
    <source>
        <dbReference type="HAMAP-Rule" id="MF_01151"/>
    </source>
</evidence>
<dbReference type="Proteomes" id="UP000642829">
    <property type="component" value="Unassembled WGS sequence"/>
</dbReference>
<evidence type="ECO:0000313" key="8">
    <source>
        <dbReference type="Proteomes" id="UP000642829"/>
    </source>
</evidence>
<evidence type="ECO:0000313" key="7">
    <source>
        <dbReference type="EMBL" id="GHC04480.1"/>
    </source>
</evidence>
<evidence type="ECO:0000256" key="4">
    <source>
        <dbReference type="RuleBase" id="RU000639"/>
    </source>
</evidence>
<dbReference type="HAMAP" id="MF_01151">
    <property type="entry name" value="GrpE"/>
    <property type="match status" value="1"/>
</dbReference>
<comment type="caution">
    <text evidence="7">The sequence shown here is derived from an EMBL/GenBank/DDBJ whole genome shotgun (WGS) entry which is preliminary data.</text>
</comment>
<keyword evidence="3" id="KW-0963">Cytoplasm</keyword>
<dbReference type="PANTHER" id="PTHR21237:SF23">
    <property type="entry name" value="GRPE PROTEIN HOMOLOG, MITOCHONDRIAL"/>
    <property type="match status" value="1"/>
</dbReference>
<keyword evidence="3 4" id="KW-0346">Stress response</keyword>
<comment type="similarity">
    <text evidence="1 3 5">Belongs to the GrpE family.</text>
</comment>
<dbReference type="AlphaFoldDB" id="A0A8J3GF89"/>